<evidence type="ECO:0000313" key="2">
    <source>
        <dbReference type="EMBL" id="KFA90951.1"/>
    </source>
</evidence>
<reference evidence="2 3" key="1">
    <citation type="submission" date="2014-07" db="EMBL/GenBank/DDBJ databases">
        <title>Draft Genome Sequence of Gephyronic Acid Producer, Cystobacter violaceus Strain Cb vi76.</title>
        <authorList>
            <person name="Stevens D.C."/>
            <person name="Young J."/>
            <person name="Carmichael R."/>
            <person name="Tan J."/>
            <person name="Taylor R.E."/>
        </authorList>
    </citation>
    <scope>NUCLEOTIDE SEQUENCE [LARGE SCALE GENOMIC DNA]</scope>
    <source>
        <strain evidence="2 3">Cb vi76</strain>
    </source>
</reference>
<keyword evidence="1" id="KW-1133">Transmembrane helix</keyword>
<dbReference type="PANTHER" id="PTHR33979">
    <property type="entry name" value="OS02G0221600 PROTEIN"/>
    <property type="match status" value="1"/>
</dbReference>
<keyword evidence="1" id="KW-0472">Membrane</keyword>
<feature type="transmembrane region" description="Helical" evidence="1">
    <location>
        <begin position="86"/>
        <end position="108"/>
    </location>
</feature>
<dbReference type="SUPFAM" id="SSF140990">
    <property type="entry name" value="FtsH protease domain-like"/>
    <property type="match status" value="1"/>
</dbReference>
<dbReference type="RefSeq" id="WP_043400522.1">
    <property type="nucleotide sequence ID" value="NZ_JPMI01000167.1"/>
</dbReference>
<accession>A0A084SR66</accession>
<dbReference type="EMBL" id="JPMI01000167">
    <property type="protein sequence ID" value="KFA90951.1"/>
    <property type="molecule type" value="Genomic_DNA"/>
</dbReference>
<dbReference type="GO" id="GO:0004222">
    <property type="term" value="F:metalloendopeptidase activity"/>
    <property type="evidence" value="ECO:0007669"/>
    <property type="project" value="InterPro"/>
</dbReference>
<dbReference type="InterPro" id="IPR037219">
    <property type="entry name" value="Peptidase_M41-like"/>
</dbReference>
<evidence type="ECO:0000256" key="1">
    <source>
        <dbReference type="SAM" id="Phobius"/>
    </source>
</evidence>
<dbReference type="InterPro" id="IPR049500">
    <property type="entry name" value="Peptidase_M50B-like"/>
</dbReference>
<name>A0A084SR66_9BACT</name>
<feature type="transmembrane region" description="Helical" evidence="1">
    <location>
        <begin position="225"/>
        <end position="244"/>
    </location>
</feature>
<feature type="transmembrane region" description="Helical" evidence="1">
    <location>
        <begin position="185"/>
        <end position="205"/>
    </location>
</feature>
<organism evidence="2 3">
    <name type="scientific">Archangium violaceum Cb vi76</name>
    <dbReference type="NCBI Taxonomy" id="1406225"/>
    <lineage>
        <taxon>Bacteria</taxon>
        <taxon>Pseudomonadati</taxon>
        <taxon>Myxococcota</taxon>
        <taxon>Myxococcia</taxon>
        <taxon>Myxococcales</taxon>
        <taxon>Cystobacterineae</taxon>
        <taxon>Archangiaceae</taxon>
        <taxon>Archangium</taxon>
    </lineage>
</organism>
<feature type="transmembrane region" description="Helical" evidence="1">
    <location>
        <begin position="115"/>
        <end position="134"/>
    </location>
</feature>
<proteinExistence type="predicted"/>
<keyword evidence="1" id="KW-0812">Transmembrane</keyword>
<sequence>MRPVPEPPPMSTRALLACLVLAAAASLFLWQTVWLYPFRLLVTLMHESGHALAAWAVGSHVSSVTISPATGGLTYHSLTGSLWRELLIASGGYVGSSLAGALLLVAAGRMRSGRALLWGLVVWMVGVAVLWVPLLPPDPGAAHALATGSSQSDGLFTLGFIAGMGALLGLVAWKGPVWMRRGLVVWIAALSCLLALQDIKGLFGYGLEVGVSDAHAMAQLTYLPAPFWAAVWMGVSLAAMWLGLRSIVRRRRLAASRGPMMSERLSMR</sequence>
<dbReference type="GO" id="GO:0004176">
    <property type="term" value="F:ATP-dependent peptidase activity"/>
    <property type="evidence" value="ECO:0007669"/>
    <property type="project" value="InterPro"/>
</dbReference>
<dbReference type="Proteomes" id="UP000028547">
    <property type="component" value="Unassembled WGS sequence"/>
</dbReference>
<dbReference type="GO" id="GO:0006508">
    <property type="term" value="P:proteolysis"/>
    <property type="evidence" value="ECO:0007669"/>
    <property type="project" value="InterPro"/>
</dbReference>
<comment type="caution">
    <text evidence="2">The sequence shown here is derived from an EMBL/GenBank/DDBJ whole genome shotgun (WGS) entry which is preliminary data.</text>
</comment>
<protein>
    <recommendedName>
        <fullName evidence="4">Peptidase M50</fullName>
    </recommendedName>
</protein>
<evidence type="ECO:0008006" key="4">
    <source>
        <dbReference type="Google" id="ProtNLM"/>
    </source>
</evidence>
<dbReference type="AlphaFoldDB" id="A0A084SR66"/>
<feature type="transmembrane region" description="Helical" evidence="1">
    <location>
        <begin position="154"/>
        <end position="173"/>
    </location>
</feature>
<evidence type="ECO:0000313" key="3">
    <source>
        <dbReference type="Proteomes" id="UP000028547"/>
    </source>
</evidence>
<dbReference type="Pfam" id="PF13398">
    <property type="entry name" value="Peptidase_M50B"/>
    <property type="match status" value="2"/>
</dbReference>
<dbReference type="GO" id="GO:0005524">
    <property type="term" value="F:ATP binding"/>
    <property type="evidence" value="ECO:0007669"/>
    <property type="project" value="InterPro"/>
</dbReference>
<dbReference type="PANTHER" id="PTHR33979:SF2">
    <property type="entry name" value="PEPTIDASE M50B-LIKE-DOMAIN-CONTAINING PROTEIN"/>
    <property type="match status" value="1"/>
</dbReference>
<gene>
    <name evidence="2" type="ORF">Q664_25280</name>
</gene>